<feature type="transmembrane region" description="Helical" evidence="10">
    <location>
        <begin position="401"/>
        <end position="422"/>
    </location>
</feature>
<evidence type="ECO:0000256" key="3">
    <source>
        <dbReference type="ARBA" id="ARBA00022692"/>
    </source>
</evidence>
<keyword evidence="9" id="KW-0807">Transducer</keyword>
<evidence type="ECO:0000259" key="12">
    <source>
        <dbReference type="PROSITE" id="PS50261"/>
    </source>
</evidence>
<dbReference type="InterPro" id="IPR000832">
    <property type="entry name" value="GPCR_2_secretin-like"/>
</dbReference>
<accession>A0AAN7SBI5</accession>
<evidence type="ECO:0000313" key="14">
    <source>
        <dbReference type="Proteomes" id="UP001353858"/>
    </source>
</evidence>
<dbReference type="Proteomes" id="UP001353858">
    <property type="component" value="Unassembled WGS sequence"/>
</dbReference>
<comment type="subcellular location">
    <subcellularLocation>
        <location evidence="1">Endomembrane system</location>
        <topology evidence="1">Multi-pass membrane protein</topology>
    </subcellularLocation>
</comment>
<protein>
    <recommendedName>
        <fullName evidence="12">G-protein coupled receptors family 2 profile 2 domain-containing protein</fullName>
    </recommendedName>
</protein>
<comment type="caution">
    <text evidence="13">The sequence shown here is derived from an EMBL/GenBank/DDBJ whole genome shotgun (WGS) entry which is preliminary data.</text>
</comment>
<evidence type="ECO:0000313" key="13">
    <source>
        <dbReference type="EMBL" id="KAK4872552.1"/>
    </source>
</evidence>
<keyword evidence="4 11" id="KW-0732">Signal</keyword>
<dbReference type="GO" id="GO:0005886">
    <property type="term" value="C:plasma membrane"/>
    <property type="evidence" value="ECO:0007669"/>
    <property type="project" value="TreeGrafter"/>
</dbReference>
<dbReference type="InterPro" id="IPR051384">
    <property type="entry name" value="Mth_GPCR"/>
</dbReference>
<dbReference type="AlphaFoldDB" id="A0AAN7SBI5"/>
<feature type="transmembrane region" description="Helical" evidence="10">
    <location>
        <begin position="296"/>
        <end position="319"/>
    </location>
</feature>
<gene>
    <name evidence="13" type="ORF">RN001_014581</name>
</gene>
<sequence length="531" mass="60716">MYVIVSLTFILGVSASVFAANACSDNLLVNISNGHRLSDGKIEHEGVVYSEANQIELEGYAYGCVCNIWSCVRKCCPEGFAVINGTCQKNDAVFILNVYNYTEQINATDLIRVVYNRNCDKKLKFVLSPLTEEVDAFYVQQNGFLYLPLFTEGRTVYYPEEYCLDTFVFGDDGESDFCAVVCTDDKYRFTHGMIISMPFLLLTFLVYAILPDRNLHGKCLMCYVITLFGAYALLIFIQLYPNSIEMDACKALGIMCLFFFMVSFFWMSVMSIDIFLAFSGRRGFSGSRKEAERKRFLLYSAYAWGMPLLLVVVVTSLSVTTDVEANTWYNPGMGAGQCWLRDGIPTLLYFYLPMALLIIINILLFCTTACKIKQVKQDTAVLRKDESKKHSYENDKQRFNLYLKLLLAMGVNWSMEIISWIVDWQIGHVPPAVWYITDFCNALYGVFVFFIFVFKRNIWKLLKKRLVLTELVFNDSQMFFYRYYMTIGKPIMARNLTSAYSPRTTASSLNHTITTDKNFANDSSVLTSEVA</sequence>
<feature type="transmembrane region" description="Helical" evidence="10">
    <location>
        <begin position="189"/>
        <end position="210"/>
    </location>
</feature>
<evidence type="ECO:0000256" key="4">
    <source>
        <dbReference type="ARBA" id="ARBA00022729"/>
    </source>
</evidence>
<dbReference type="EMBL" id="JARPUR010000007">
    <property type="protein sequence ID" value="KAK4872552.1"/>
    <property type="molecule type" value="Genomic_DNA"/>
</dbReference>
<dbReference type="PROSITE" id="PS50261">
    <property type="entry name" value="G_PROTEIN_RECEP_F2_4"/>
    <property type="match status" value="1"/>
</dbReference>
<dbReference type="InterPro" id="IPR023311">
    <property type="entry name" value="Methusela_ecto_dom_2"/>
</dbReference>
<evidence type="ECO:0000256" key="10">
    <source>
        <dbReference type="SAM" id="Phobius"/>
    </source>
</evidence>
<feature type="transmembrane region" description="Helical" evidence="10">
    <location>
        <begin position="222"/>
        <end position="240"/>
    </location>
</feature>
<dbReference type="CDD" id="cd15039">
    <property type="entry name" value="7tmB3_Methuselah-like"/>
    <property type="match status" value="1"/>
</dbReference>
<feature type="transmembrane region" description="Helical" evidence="10">
    <location>
        <begin position="252"/>
        <end position="276"/>
    </location>
</feature>
<evidence type="ECO:0000256" key="8">
    <source>
        <dbReference type="ARBA" id="ARBA00023170"/>
    </source>
</evidence>
<dbReference type="SUPFAM" id="SSF63877">
    <property type="entry name" value="Methuselah ectodomain"/>
    <property type="match status" value="1"/>
</dbReference>
<feature type="domain" description="G-protein coupled receptors family 2 profile 2" evidence="12">
    <location>
        <begin position="185"/>
        <end position="456"/>
    </location>
</feature>
<keyword evidence="14" id="KW-1185">Reference proteome</keyword>
<evidence type="ECO:0000256" key="1">
    <source>
        <dbReference type="ARBA" id="ARBA00004127"/>
    </source>
</evidence>
<dbReference type="InterPro" id="IPR010596">
    <property type="entry name" value="Methuselah_N_dom"/>
</dbReference>
<dbReference type="PANTHER" id="PTHR47154:SF2">
    <property type="entry name" value="G-PROTEIN COUPLED RECEPTOR MTH-RELATED"/>
    <property type="match status" value="1"/>
</dbReference>
<proteinExistence type="inferred from homology"/>
<evidence type="ECO:0000256" key="2">
    <source>
        <dbReference type="ARBA" id="ARBA00008979"/>
    </source>
</evidence>
<dbReference type="GO" id="GO:0007166">
    <property type="term" value="P:cell surface receptor signaling pathway"/>
    <property type="evidence" value="ECO:0007669"/>
    <property type="project" value="InterPro"/>
</dbReference>
<keyword evidence="6" id="KW-0297">G-protein coupled receptor</keyword>
<evidence type="ECO:0000256" key="7">
    <source>
        <dbReference type="ARBA" id="ARBA00023136"/>
    </source>
</evidence>
<dbReference type="Pfam" id="PF06652">
    <property type="entry name" value="Methuselah_N"/>
    <property type="match status" value="1"/>
</dbReference>
<organism evidence="13 14">
    <name type="scientific">Aquatica leii</name>
    <dbReference type="NCBI Taxonomy" id="1421715"/>
    <lineage>
        <taxon>Eukaryota</taxon>
        <taxon>Metazoa</taxon>
        <taxon>Ecdysozoa</taxon>
        <taxon>Arthropoda</taxon>
        <taxon>Hexapoda</taxon>
        <taxon>Insecta</taxon>
        <taxon>Pterygota</taxon>
        <taxon>Neoptera</taxon>
        <taxon>Endopterygota</taxon>
        <taxon>Coleoptera</taxon>
        <taxon>Polyphaga</taxon>
        <taxon>Elateriformia</taxon>
        <taxon>Elateroidea</taxon>
        <taxon>Lampyridae</taxon>
        <taxon>Luciolinae</taxon>
        <taxon>Aquatica</taxon>
    </lineage>
</organism>
<dbReference type="Gene3D" id="2.170.180.11">
    <property type="entry name" value="Methuselah ectodomain, domain 2"/>
    <property type="match status" value="1"/>
</dbReference>
<feature type="transmembrane region" description="Helical" evidence="10">
    <location>
        <begin position="434"/>
        <end position="454"/>
    </location>
</feature>
<dbReference type="Pfam" id="PF00002">
    <property type="entry name" value="7tm_2"/>
    <property type="match status" value="1"/>
</dbReference>
<dbReference type="GO" id="GO:0012505">
    <property type="term" value="C:endomembrane system"/>
    <property type="evidence" value="ECO:0007669"/>
    <property type="project" value="UniProtKB-SubCell"/>
</dbReference>
<comment type="similarity">
    <text evidence="2">Belongs to the G-protein coupled receptor 2 family. Mth subfamily.</text>
</comment>
<dbReference type="InterPro" id="IPR017981">
    <property type="entry name" value="GPCR_2-like_7TM"/>
</dbReference>
<feature type="signal peptide" evidence="11">
    <location>
        <begin position="1"/>
        <end position="15"/>
    </location>
</feature>
<dbReference type="SUPFAM" id="SSF81321">
    <property type="entry name" value="Family A G protein-coupled receptor-like"/>
    <property type="match status" value="1"/>
</dbReference>
<keyword evidence="5 10" id="KW-1133">Transmembrane helix</keyword>
<reference evidence="14" key="1">
    <citation type="submission" date="2023-01" db="EMBL/GenBank/DDBJ databases">
        <title>Key to firefly adult light organ development and bioluminescence: homeobox transcription factors regulate luciferase expression and transportation to peroxisome.</title>
        <authorList>
            <person name="Fu X."/>
        </authorList>
    </citation>
    <scope>NUCLEOTIDE SEQUENCE [LARGE SCALE GENOMIC DNA]</scope>
</reference>
<evidence type="ECO:0000256" key="11">
    <source>
        <dbReference type="SAM" id="SignalP"/>
    </source>
</evidence>
<feature type="transmembrane region" description="Helical" evidence="10">
    <location>
        <begin position="348"/>
        <end position="366"/>
    </location>
</feature>
<evidence type="ECO:0000256" key="6">
    <source>
        <dbReference type="ARBA" id="ARBA00023040"/>
    </source>
</evidence>
<dbReference type="PANTHER" id="PTHR47154">
    <property type="entry name" value="G-PROTEIN COUPLED RECEPTOR MTH-RELATED"/>
    <property type="match status" value="1"/>
</dbReference>
<keyword evidence="3 10" id="KW-0812">Transmembrane</keyword>
<dbReference type="GO" id="GO:0008528">
    <property type="term" value="F:G protein-coupled peptide receptor activity"/>
    <property type="evidence" value="ECO:0007669"/>
    <property type="project" value="TreeGrafter"/>
</dbReference>
<evidence type="ECO:0000256" key="5">
    <source>
        <dbReference type="ARBA" id="ARBA00022989"/>
    </source>
</evidence>
<feature type="chain" id="PRO_5042886968" description="G-protein coupled receptors family 2 profile 2 domain-containing protein" evidence="11">
    <location>
        <begin position="16"/>
        <end position="531"/>
    </location>
</feature>
<dbReference type="InterPro" id="IPR036272">
    <property type="entry name" value="Methuselah_N_sf"/>
</dbReference>
<keyword evidence="7 10" id="KW-0472">Membrane</keyword>
<keyword evidence="8" id="KW-0675">Receptor</keyword>
<dbReference type="Gene3D" id="1.20.1070.10">
    <property type="entry name" value="Rhodopsin 7-helix transmembrane proteins"/>
    <property type="match status" value="1"/>
</dbReference>
<evidence type="ECO:0000256" key="9">
    <source>
        <dbReference type="ARBA" id="ARBA00023224"/>
    </source>
</evidence>
<name>A0AAN7SBI5_9COLE</name>